<proteinExistence type="predicted"/>
<name>A0ACC2AXS0_DIPCM</name>
<gene>
    <name evidence="1" type="ORF">O6H91_18G006700</name>
</gene>
<sequence>MAREKNTWCILAFLLVYCMGLFDLASLVYCEASQEVSILIEVKKGLEDPQGLLNNWIASDGMPCSWTGVTCDNTTGVVTEVDLSNMNLAGPLPSGLCLLRNLTSLNLGNNFLNGSFPDELLGCNNLMLLNLSQNLIVSVLPTGISKLQRLTNLDLNGNNFSGPIPSGFGELSQLESLNLTNNLLNETIPAFLGNLSNLKWLDLAYNPFAQGEIPAKLGNLHQLLNLHLSTANLIGSIPDSLGNLTELTFFLDLSCNFLHGNIPAGIMRLPKLMKLELYSNQLSGQIPTVMQNLLAITDLDLSNNSLTGTIPSDITKLKTLVLLHLWQNQLSGEIPPELAMLPRLSKLRLFNNHFSGQLPQTFGDACPFEYFDVSLNDLHGSIPPNLCRDGQLQELILFNNSFSGNLPETYGNCSSLYRILLSDNKLSGKIPAHIWNSPHLYIFDLSNNNFEGNITSEISLASNLTTLYIAGNQFNGTIPSEIQNLQKLNKLWASHNQISGNIPSEIGSLEGLNQLLLDHNLFSGAVPSELSNCHQLSVLQLSHNRLTGSIPPSLGNLTVLTELDFSNNQLSGNIPTQLGMIRFSEFNVSFNNLIGSVPESLINGAFYSSFIGNPRLCGRDLQAVMPCSRSAENGMSKTEHKDVAWWIGGTFLVAAFVSLVGGVCFYFRSSFFHVNFLKEKECKALWNLTSFHKLGFNEYEVLGSLDEDNVIGTGGAGKVYKSTLSNGQVVAVKKLWTEGKSGTKHDNGFKAEVETLGHLRHKNVVKLLCCGSSPSAKLLVYEYMPNGSLGDLLHGSKASILDWAKRHKIAVGAAEGLSYLHHDYKPQILHCDVKSNNILLDLDYEAHVADFGLARILQSCSKGVSMSSVAGTYGYIAPEYAYTWKVSEKSDVYSFGVVLLELVTGKRPISAEFGDGEDLVKWVCNKLQTKRGIEDLLDPRIGLEFQEETMMVLRIGLLCTSTLPVQRPSMREVVQMLLEANPKSSNFVKKNPSFSKRSGGSLNLYRSI</sequence>
<evidence type="ECO:0000313" key="1">
    <source>
        <dbReference type="EMBL" id="KAJ7522328.1"/>
    </source>
</evidence>
<reference evidence="2" key="1">
    <citation type="journal article" date="2024" name="Proc. Natl. Acad. Sci. U.S.A.">
        <title>Extraordinary preservation of gene collinearity over three hundred million years revealed in homosporous lycophytes.</title>
        <authorList>
            <person name="Li C."/>
            <person name="Wickell D."/>
            <person name="Kuo L.Y."/>
            <person name="Chen X."/>
            <person name="Nie B."/>
            <person name="Liao X."/>
            <person name="Peng D."/>
            <person name="Ji J."/>
            <person name="Jenkins J."/>
            <person name="Williams M."/>
            <person name="Shu S."/>
            <person name="Plott C."/>
            <person name="Barry K."/>
            <person name="Rajasekar S."/>
            <person name="Grimwood J."/>
            <person name="Han X."/>
            <person name="Sun S."/>
            <person name="Hou Z."/>
            <person name="He W."/>
            <person name="Dai G."/>
            <person name="Sun C."/>
            <person name="Schmutz J."/>
            <person name="Leebens-Mack J.H."/>
            <person name="Li F.W."/>
            <person name="Wang L."/>
        </authorList>
    </citation>
    <scope>NUCLEOTIDE SEQUENCE [LARGE SCALE GENOMIC DNA]</scope>
    <source>
        <strain evidence="2">cv. PW_Plant_1</strain>
    </source>
</reference>
<protein>
    <submittedName>
        <fullName evidence="1">Uncharacterized protein</fullName>
    </submittedName>
</protein>
<dbReference type="Proteomes" id="UP001162992">
    <property type="component" value="Chromosome 18"/>
</dbReference>
<evidence type="ECO:0000313" key="2">
    <source>
        <dbReference type="Proteomes" id="UP001162992"/>
    </source>
</evidence>
<organism evidence="1 2">
    <name type="scientific">Diphasiastrum complanatum</name>
    <name type="common">Issler's clubmoss</name>
    <name type="synonym">Lycopodium complanatum</name>
    <dbReference type="NCBI Taxonomy" id="34168"/>
    <lineage>
        <taxon>Eukaryota</taxon>
        <taxon>Viridiplantae</taxon>
        <taxon>Streptophyta</taxon>
        <taxon>Embryophyta</taxon>
        <taxon>Tracheophyta</taxon>
        <taxon>Lycopodiopsida</taxon>
        <taxon>Lycopodiales</taxon>
        <taxon>Lycopodiaceae</taxon>
        <taxon>Lycopodioideae</taxon>
        <taxon>Diphasiastrum</taxon>
    </lineage>
</organism>
<accession>A0ACC2AXS0</accession>
<keyword evidence="2" id="KW-1185">Reference proteome</keyword>
<comment type="caution">
    <text evidence="1">The sequence shown here is derived from an EMBL/GenBank/DDBJ whole genome shotgun (WGS) entry which is preliminary data.</text>
</comment>
<dbReference type="EMBL" id="CM055109">
    <property type="protein sequence ID" value="KAJ7522328.1"/>
    <property type="molecule type" value="Genomic_DNA"/>
</dbReference>